<dbReference type="GO" id="GO:0006935">
    <property type="term" value="P:chemotaxis"/>
    <property type="evidence" value="ECO:0007669"/>
    <property type="project" value="InterPro"/>
</dbReference>
<evidence type="ECO:0000256" key="6">
    <source>
        <dbReference type="SAM" id="Coils"/>
    </source>
</evidence>
<dbReference type="Pfam" id="PF08447">
    <property type="entry name" value="PAS_3"/>
    <property type="match status" value="1"/>
</dbReference>
<dbReference type="Gene3D" id="3.30.450.20">
    <property type="entry name" value="PAS domain"/>
    <property type="match status" value="3"/>
</dbReference>
<name>A0A6L9MRX9_9ALTE</name>
<comment type="subcellular location">
    <subcellularLocation>
        <location evidence="1">Membrane</location>
    </subcellularLocation>
</comment>
<evidence type="ECO:0000256" key="1">
    <source>
        <dbReference type="ARBA" id="ARBA00004370"/>
    </source>
</evidence>
<dbReference type="SMART" id="SM00091">
    <property type="entry name" value="PAS"/>
    <property type="match status" value="3"/>
</dbReference>
<feature type="domain" description="Methyl-accepting transducer" evidence="8">
    <location>
        <begin position="431"/>
        <end position="660"/>
    </location>
</feature>
<dbReference type="GO" id="GO:0004888">
    <property type="term" value="F:transmembrane signaling receptor activity"/>
    <property type="evidence" value="ECO:0007669"/>
    <property type="project" value="InterPro"/>
</dbReference>
<dbReference type="EMBL" id="JAAAWP010000002">
    <property type="protein sequence ID" value="NDW20964.1"/>
    <property type="molecule type" value="Genomic_DNA"/>
</dbReference>
<dbReference type="InterPro" id="IPR004089">
    <property type="entry name" value="MCPsignal_dom"/>
</dbReference>
<dbReference type="InterPro" id="IPR035965">
    <property type="entry name" value="PAS-like_dom_sf"/>
</dbReference>
<accession>A0A6L9MRX9</accession>
<dbReference type="PROSITE" id="PS50111">
    <property type="entry name" value="CHEMOTAXIS_TRANSDUC_2"/>
    <property type="match status" value="1"/>
</dbReference>
<dbReference type="SMART" id="SM00283">
    <property type="entry name" value="MA"/>
    <property type="match status" value="1"/>
</dbReference>
<dbReference type="InterPro" id="IPR001610">
    <property type="entry name" value="PAC"/>
</dbReference>
<dbReference type="InterPro" id="IPR004090">
    <property type="entry name" value="Chemotax_Me-accpt_rcpt"/>
</dbReference>
<feature type="domain" description="PAS" evidence="9">
    <location>
        <begin position="273"/>
        <end position="304"/>
    </location>
</feature>
<dbReference type="InterPro" id="IPR000014">
    <property type="entry name" value="PAS"/>
</dbReference>
<comment type="caution">
    <text evidence="12">The sequence shown here is derived from an EMBL/GenBank/DDBJ whole genome shotgun (WGS) entry which is preliminary data.</text>
</comment>
<dbReference type="Pfam" id="PF00015">
    <property type="entry name" value="MCPsignal"/>
    <property type="match status" value="1"/>
</dbReference>
<dbReference type="RefSeq" id="WP_163110656.1">
    <property type="nucleotide sequence ID" value="NZ_JAAAWP010000002.1"/>
</dbReference>
<dbReference type="InterPro" id="IPR013656">
    <property type="entry name" value="PAS_4"/>
</dbReference>
<dbReference type="Pfam" id="PF08448">
    <property type="entry name" value="PAS_4"/>
    <property type="match status" value="1"/>
</dbReference>
<feature type="domain" description="HAMP" evidence="11">
    <location>
        <begin position="387"/>
        <end position="426"/>
    </location>
</feature>
<dbReference type="Pfam" id="PF13426">
    <property type="entry name" value="PAS_9"/>
    <property type="match status" value="1"/>
</dbReference>
<keyword evidence="13" id="KW-1185">Reference proteome</keyword>
<evidence type="ECO:0000313" key="13">
    <source>
        <dbReference type="Proteomes" id="UP000478837"/>
    </source>
</evidence>
<gene>
    <name evidence="12" type="ORF">GTW09_05495</name>
</gene>
<feature type="region of interest" description="Disordered" evidence="7">
    <location>
        <begin position="445"/>
        <end position="464"/>
    </location>
</feature>
<keyword evidence="6" id="KW-0175">Coiled coil</keyword>
<evidence type="ECO:0000256" key="3">
    <source>
        <dbReference type="ARBA" id="ARBA00023224"/>
    </source>
</evidence>
<dbReference type="InterPro" id="IPR003660">
    <property type="entry name" value="HAMP_dom"/>
</dbReference>
<dbReference type="PROSITE" id="PS50885">
    <property type="entry name" value="HAMP"/>
    <property type="match status" value="1"/>
</dbReference>
<dbReference type="PANTHER" id="PTHR43531">
    <property type="entry name" value="PROTEIN ICFG"/>
    <property type="match status" value="1"/>
</dbReference>
<reference evidence="12 13" key="1">
    <citation type="submission" date="2020-01" db="EMBL/GenBank/DDBJ databases">
        <title>Genomes of bacteria type strains.</title>
        <authorList>
            <person name="Chen J."/>
            <person name="Zhu S."/>
            <person name="Yang J."/>
        </authorList>
    </citation>
    <scope>NUCLEOTIDE SEQUENCE [LARGE SCALE GENOMIC DNA]</scope>
    <source>
        <strain evidence="12 13">LMG 22958</strain>
    </source>
</reference>
<evidence type="ECO:0000256" key="7">
    <source>
        <dbReference type="SAM" id="MobiDB-lite"/>
    </source>
</evidence>
<feature type="domain" description="PAS" evidence="9">
    <location>
        <begin position="152"/>
        <end position="208"/>
    </location>
</feature>
<dbReference type="Proteomes" id="UP000478837">
    <property type="component" value="Unassembled WGS sequence"/>
</dbReference>
<dbReference type="CDD" id="cd11386">
    <property type="entry name" value="MCP_signal"/>
    <property type="match status" value="1"/>
</dbReference>
<feature type="coiled-coil region" evidence="6">
    <location>
        <begin position="638"/>
        <end position="669"/>
    </location>
</feature>
<protein>
    <submittedName>
        <fullName evidence="12">PAS domain-containing protein</fullName>
    </submittedName>
</protein>
<feature type="domain" description="PAC" evidence="10">
    <location>
        <begin position="211"/>
        <end position="263"/>
    </location>
</feature>
<dbReference type="FunFam" id="1.10.287.950:FF:000001">
    <property type="entry name" value="Methyl-accepting chemotaxis sensory transducer"/>
    <property type="match status" value="1"/>
</dbReference>
<dbReference type="InterPro" id="IPR051310">
    <property type="entry name" value="MCP_chemotaxis"/>
</dbReference>
<evidence type="ECO:0000259" key="9">
    <source>
        <dbReference type="PROSITE" id="PS50112"/>
    </source>
</evidence>
<feature type="domain" description="PAC" evidence="10">
    <location>
        <begin position="333"/>
        <end position="385"/>
    </location>
</feature>
<dbReference type="GO" id="GO:0007165">
    <property type="term" value="P:signal transduction"/>
    <property type="evidence" value="ECO:0007669"/>
    <property type="project" value="UniProtKB-KW"/>
</dbReference>
<dbReference type="GO" id="GO:0005886">
    <property type="term" value="C:plasma membrane"/>
    <property type="evidence" value="ECO:0007669"/>
    <property type="project" value="TreeGrafter"/>
</dbReference>
<evidence type="ECO:0000313" key="12">
    <source>
        <dbReference type="EMBL" id="NDW20964.1"/>
    </source>
</evidence>
<dbReference type="PROSITE" id="PS50112">
    <property type="entry name" value="PAS"/>
    <property type="match status" value="2"/>
</dbReference>
<evidence type="ECO:0000259" key="10">
    <source>
        <dbReference type="PROSITE" id="PS50113"/>
    </source>
</evidence>
<comment type="similarity">
    <text evidence="4">Belongs to the methyl-accepting chemotaxis (MCP) protein family.</text>
</comment>
<dbReference type="SUPFAM" id="SSF55785">
    <property type="entry name" value="PYP-like sensor domain (PAS domain)"/>
    <property type="match status" value="2"/>
</dbReference>
<proteinExistence type="inferred from homology"/>
<dbReference type="InterPro" id="IPR013655">
    <property type="entry name" value="PAS_fold_3"/>
</dbReference>
<dbReference type="SUPFAM" id="SSF58104">
    <property type="entry name" value="Methyl-accepting chemotaxis protein (MCP) signaling domain"/>
    <property type="match status" value="1"/>
</dbReference>
<keyword evidence="2" id="KW-0488">Methylation</keyword>
<dbReference type="CDD" id="cd00130">
    <property type="entry name" value="PAS"/>
    <property type="match status" value="2"/>
</dbReference>
<evidence type="ECO:0000259" key="11">
    <source>
        <dbReference type="PROSITE" id="PS50885"/>
    </source>
</evidence>
<dbReference type="Gene3D" id="1.10.287.950">
    <property type="entry name" value="Methyl-accepting chemotaxis protein"/>
    <property type="match status" value="1"/>
</dbReference>
<dbReference type="SMART" id="SM00086">
    <property type="entry name" value="PAC"/>
    <property type="match status" value="2"/>
</dbReference>
<dbReference type="AlphaFoldDB" id="A0A6L9MRX9"/>
<evidence type="ECO:0000256" key="2">
    <source>
        <dbReference type="ARBA" id="ARBA00022481"/>
    </source>
</evidence>
<dbReference type="PROSITE" id="PS50113">
    <property type="entry name" value="PAC"/>
    <property type="match status" value="2"/>
</dbReference>
<dbReference type="PRINTS" id="PR00260">
    <property type="entry name" value="CHEMTRNSDUCR"/>
</dbReference>
<dbReference type="PANTHER" id="PTHR43531:SF14">
    <property type="entry name" value="METHYL-ACCEPTING CHEMOTAXIS PROTEIN I-RELATED"/>
    <property type="match status" value="1"/>
</dbReference>
<keyword evidence="3 5" id="KW-0807">Transducer</keyword>
<sequence length="725" mass="79901">MGVMTWLDEFTSATDAKQSQRNEQALNATTCCIMMADADRNIIYANEAVKKLLKDNEQKLKAILPTFSADNLVGQNIDQFHKNPSHQRHVLAELKSTMESSVSIGDLNFKLTLTPLFDQSNRNIGTMVEWVDQSELLIKTTMLNVLNNAQAVVEMNADGVIENANDKFQEILGFSKDELVGKQYKTLHTSDYKKSEECSSLWRELKEGNEQNGEYCIVDKNGEEVWIQSTFNPVKNSAGKVIRIVQFATDVTESKLKNAYFEGQIDAINKAQPVVEFDLEGKVLSANDNFLDMMGYDLREIKGRHHSLFVDEEFKRSIEYNQLWEQLREGVLVSGEFKRVGRGSKEVWVQASYNPILDQNGKPFKVVQFAVNITGRKQAINDIKFIMGELVKGNLKCKIDRQFEGEFQVLGEAINQFIEQMSSTIGSIYDAVETITTASTEIATGNSDLSSRTEQQASSLEETASSMEELTGTVKLNAENAEQANKLASQSCLVATQGGDLIGQVVDTMSSINESAQEISDIIGVIDGIAFQTNILALNAAVEAARAGEQGRGFAVVASEVRSLAQRSAEAAKEIKELISNSVSKIDSGNTLVRQSGDTMQEVVTSIKRVNDIMSEIAAASSEQASGIEEVSKAVVQMDEVTQQNAALVEEAAAAAESLQQQAGNLSNRVSVFDIGDRNLQSNHSSMIPRETHINSVRPKQIENLGSTVTNLKPKVPEHGEWESF</sequence>
<evidence type="ECO:0000256" key="5">
    <source>
        <dbReference type="PROSITE-ProRule" id="PRU00284"/>
    </source>
</evidence>
<dbReference type="NCBIfam" id="TIGR00229">
    <property type="entry name" value="sensory_box"/>
    <property type="match status" value="2"/>
</dbReference>
<evidence type="ECO:0000256" key="4">
    <source>
        <dbReference type="ARBA" id="ARBA00029447"/>
    </source>
</evidence>
<dbReference type="InterPro" id="IPR000700">
    <property type="entry name" value="PAS-assoc_C"/>
</dbReference>
<evidence type="ECO:0000259" key="8">
    <source>
        <dbReference type="PROSITE" id="PS50111"/>
    </source>
</evidence>
<organism evidence="12 13">
    <name type="scientific">Alteromonas hispanica</name>
    <dbReference type="NCBI Taxonomy" id="315421"/>
    <lineage>
        <taxon>Bacteria</taxon>
        <taxon>Pseudomonadati</taxon>
        <taxon>Pseudomonadota</taxon>
        <taxon>Gammaproteobacteria</taxon>
        <taxon>Alteromonadales</taxon>
        <taxon>Alteromonadaceae</taxon>
        <taxon>Alteromonas/Salinimonas group</taxon>
        <taxon>Alteromonas</taxon>
    </lineage>
</organism>